<evidence type="ECO:0008006" key="3">
    <source>
        <dbReference type="Google" id="ProtNLM"/>
    </source>
</evidence>
<sequence>MILENRWGKGSIQECHAVLRARVMQFDLKIQPENGLRELTKGSVA</sequence>
<name>A0ABT7F8Z6_9RHOB</name>
<comment type="caution">
    <text evidence="1">The sequence shown here is derived from an EMBL/GenBank/DDBJ whole genome shotgun (WGS) entry which is preliminary data.</text>
</comment>
<gene>
    <name evidence="1" type="ORF">QO034_00565</name>
</gene>
<dbReference type="EMBL" id="JASNJE010000001">
    <property type="protein sequence ID" value="MDK3071588.1"/>
    <property type="molecule type" value="Genomic_DNA"/>
</dbReference>
<reference evidence="1 2" key="1">
    <citation type="submission" date="2023-05" db="EMBL/GenBank/DDBJ databases">
        <title>Sedimentitalea sp. nov. JM2-8.</title>
        <authorList>
            <person name="Huang J."/>
        </authorList>
    </citation>
    <scope>NUCLEOTIDE SEQUENCE [LARGE SCALE GENOMIC DNA]</scope>
    <source>
        <strain evidence="1 2">JM2-8</strain>
    </source>
</reference>
<accession>A0ABT7F8Z6</accession>
<evidence type="ECO:0000313" key="2">
    <source>
        <dbReference type="Proteomes" id="UP001227126"/>
    </source>
</evidence>
<keyword evidence="2" id="KW-1185">Reference proteome</keyword>
<dbReference type="RefSeq" id="WP_284483544.1">
    <property type="nucleotide sequence ID" value="NZ_JASNJE010000001.1"/>
</dbReference>
<protein>
    <recommendedName>
        <fullName evidence="3">Transposase</fullName>
    </recommendedName>
</protein>
<evidence type="ECO:0000313" key="1">
    <source>
        <dbReference type="EMBL" id="MDK3071588.1"/>
    </source>
</evidence>
<dbReference type="Proteomes" id="UP001227126">
    <property type="component" value="Unassembled WGS sequence"/>
</dbReference>
<organism evidence="1 2">
    <name type="scientific">Sedimentitalea xiamensis</name>
    <dbReference type="NCBI Taxonomy" id="3050037"/>
    <lineage>
        <taxon>Bacteria</taxon>
        <taxon>Pseudomonadati</taxon>
        <taxon>Pseudomonadota</taxon>
        <taxon>Alphaproteobacteria</taxon>
        <taxon>Rhodobacterales</taxon>
        <taxon>Paracoccaceae</taxon>
        <taxon>Sedimentitalea</taxon>
    </lineage>
</organism>
<proteinExistence type="predicted"/>